<feature type="compositionally biased region" description="Polar residues" evidence="1">
    <location>
        <begin position="38"/>
        <end position="66"/>
    </location>
</feature>
<organism evidence="2 3">
    <name type="scientific">Limulus polyphemus</name>
    <name type="common">Atlantic horseshoe crab</name>
    <dbReference type="NCBI Taxonomy" id="6850"/>
    <lineage>
        <taxon>Eukaryota</taxon>
        <taxon>Metazoa</taxon>
        <taxon>Ecdysozoa</taxon>
        <taxon>Arthropoda</taxon>
        <taxon>Chelicerata</taxon>
        <taxon>Merostomata</taxon>
        <taxon>Xiphosura</taxon>
        <taxon>Limulidae</taxon>
        <taxon>Limulus</taxon>
    </lineage>
</organism>
<dbReference type="Proteomes" id="UP000694941">
    <property type="component" value="Unplaced"/>
</dbReference>
<evidence type="ECO:0000256" key="1">
    <source>
        <dbReference type="SAM" id="MobiDB-lite"/>
    </source>
</evidence>
<keyword evidence="2" id="KW-1185">Reference proteome</keyword>
<feature type="compositionally biased region" description="Low complexity" evidence="1">
    <location>
        <begin position="24"/>
        <end position="37"/>
    </location>
</feature>
<dbReference type="GeneID" id="106457758"/>
<dbReference type="RefSeq" id="XP_013772657.1">
    <property type="nucleotide sequence ID" value="XM_013917203.1"/>
</dbReference>
<evidence type="ECO:0000313" key="3">
    <source>
        <dbReference type="RefSeq" id="XP_013772657.1"/>
    </source>
</evidence>
<sequence>MKLPVAEVYKVDSYFTPATDKDPQTQGDQQSPKQPQPSASAIETTESGISAEKNTGSDANVSVAEPTSTVETTKFTKLNDVGKWDILIEDELSYWILKGPSECQHWNGPFENSKRPLKNQDRYCLKGLFQSRKVNGEIYDREWLVYSPTTGCVYCFVCKLFSTSTAALASGGFPDWQNPIAIQSHENSEEHRTALLTYLTRKRG</sequence>
<reference evidence="3" key="1">
    <citation type="submission" date="2025-08" db="UniProtKB">
        <authorList>
            <consortium name="RefSeq"/>
        </authorList>
    </citation>
    <scope>IDENTIFICATION</scope>
    <source>
        <tissue evidence="3">Muscle</tissue>
    </source>
</reference>
<gene>
    <name evidence="3" type="primary">LOC106457758</name>
</gene>
<name>A0ABM1B153_LIMPO</name>
<proteinExistence type="predicted"/>
<protein>
    <submittedName>
        <fullName evidence="3">Zinc finger MYM-type protein 5-like</fullName>
    </submittedName>
</protein>
<accession>A0ABM1B153</accession>
<feature type="region of interest" description="Disordered" evidence="1">
    <location>
        <begin position="14"/>
        <end position="66"/>
    </location>
</feature>
<evidence type="ECO:0000313" key="2">
    <source>
        <dbReference type="Proteomes" id="UP000694941"/>
    </source>
</evidence>